<dbReference type="KEGG" id="ery:CP97_09690"/>
<dbReference type="Proteomes" id="UP000059113">
    <property type="component" value="Chromosome"/>
</dbReference>
<keyword evidence="7" id="KW-0963">Cytoplasm</keyword>
<evidence type="ECO:0000256" key="1">
    <source>
        <dbReference type="ARBA" id="ARBA00002549"/>
    </source>
</evidence>
<dbReference type="PANTHER" id="PTHR46679">
    <property type="match status" value="1"/>
</dbReference>
<protein>
    <recommendedName>
        <fullName evidence="7">Glutaredoxin</fullName>
    </recommendedName>
</protein>
<sequence>MSALKVEIYTKMFCGYCARAKRLLDDKGVEYNEYDIGMDQEKRDDMVRRKPGASTVPQIFIDDRSIGGSDELAMLEREGKLDAMLGL</sequence>
<evidence type="ECO:0000256" key="7">
    <source>
        <dbReference type="RuleBase" id="RU364065"/>
    </source>
</evidence>
<dbReference type="Gene3D" id="3.40.30.10">
    <property type="entry name" value="Glutaredoxin"/>
    <property type="match status" value="1"/>
</dbReference>
<keyword evidence="10" id="KW-1185">Reference proteome</keyword>
<dbReference type="CDD" id="cd03418">
    <property type="entry name" value="GRX_GRXb_1_3_like"/>
    <property type="match status" value="1"/>
</dbReference>
<keyword evidence="5" id="KW-1015">Disulfide bond</keyword>
<dbReference type="PANTHER" id="PTHR46679:SF1">
    <property type="entry name" value="GLUTAREDOXIN-2, MITOCHONDRIAL"/>
    <property type="match status" value="1"/>
</dbReference>
<gene>
    <name evidence="9" type="ORF">CP97_09690</name>
</gene>
<keyword evidence="4 7" id="KW-0249">Electron transport</keyword>
<dbReference type="InterPro" id="IPR002109">
    <property type="entry name" value="Glutaredoxin"/>
</dbReference>
<feature type="domain" description="Glutaredoxin" evidence="8">
    <location>
        <begin position="6"/>
        <end position="66"/>
    </location>
</feature>
<evidence type="ECO:0000256" key="6">
    <source>
        <dbReference type="ARBA" id="ARBA00023284"/>
    </source>
</evidence>
<reference evidence="10" key="2">
    <citation type="submission" date="2015-04" db="EMBL/GenBank/DDBJ databases">
        <title>The complete genome sequence of Erythrobacter sp. s21-N3.</title>
        <authorList>
            <person name="Zhuang L."/>
            <person name="Liu Y."/>
            <person name="Shao Z."/>
        </authorList>
    </citation>
    <scope>NUCLEOTIDE SEQUENCE [LARGE SCALE GENOMIC DNA]</scope>
    <source>
        <strain evidence="10">s21-N3</strain>
    </source>
</reference>
<dbReference type="PROSITE" id="PS51354">
    <property type="entry name" value="GLUTAREDOXIN_2"/>
    <property type="match status" value="1"/>
</dbReference>
<dbReference type="GO" id="GO:0015035">
    <property type="term" value="F:protein-disulfide reductase activity"/>
    <property type="evidence" value="ECO:0007669"/>
    <property type="project" value="TreeGrafter"/>
</dbReference>
<evidence type="ECO:0000259" key="8">
    <source>
        <dbReference type="Pfam" id="PF00462"/>
    </source>
</evidence>
<dbReference type="AlphaFoldDB" id="A0A0H4VKE3"/>
<dbReference type="InterPro" id="IPR011900">
    <property type="entry name" value="GRX_bact"/>
</dbReference>
<evidence type="ECO:0000313" key="9">
    <source>
        <dbReference type="EMBL" id="AKQ43351.2"/>
    </source>
</evidence>
<dbReference type="GO" id="GO:0015038">
    <property type="term" value="F:glutathione disulfide oxidoreductase activity"/>
    <property type="evidence" value="ECO:0007669"/>
    <property type="project" value="UniProtKB-UniRule"/>
</dbReference>
<evidence type="ECO:0000256" key="5">
    <source>
        <dbReference type="ARBA" id="ARBA00023157"/>
    </source>
</evidence>
<evidence type="ECO:0000256" key="3">
    <source>
        <dbReference type="ARBA" id="ARBA00022448"/>
    </source>
</evidence>
<dbReference type="STRING" id="1648404.CP97_09690"/>
<dbReference type="InterPro" id="IPR036249">
    <property type="entry name" value="Thioredoxin-like_sf"/>
</dbReference>
<proteinExistence type="inferred from homology"/>
<reference evidence="9 10" key="1">
    <citation type="journal article" date="2015" name="Int. J. Syst. Evol. Microbiol.">
        <title>Erythrobacter atlanticus sp. nov., a bacterium from ocean sediment able to degrade polycyclic aromatic hydrocarbons.</title>
        <authorList>
            <person name="Zhuang L."/>
            <person name="Liu Y."/>
            <person name="Wang L."/>
            <person name="Wang W."/>
            <person name="Shao Z."/>
        </authorList>
    </citation>
    <scope>NUCLEOTIDE SEQUENCE [LARGE SCALE GENOMIC DNA]</scope>
    <source>
        <strain evidence="10">s21-N3</strain>
    </source>
</reference>
<dbReference type="PRINTS" id="PR00160">
    <property type="entry name" value="GLUTAREDOXIN"/>
</dbReference>
<dbReference type="SUPFAM" id="SSF52833">
    <property type="entry name" value="Thioredoxin-like"/>
    <property type="match status" value="1"/>
</dbReference>
<comment type="function">
    <text evidence="1 7">Has a glutathione-disulfide oxidoreductase activity in the presence of NADPH and glutathione reductase. Reduces low molecular weight disulfides and proteins.</text>
</comment>
<evidence type="ECO:0000256" key="2">
    <source>
        <dbReference type="ARBA" id="ARBA00007787"/>
    </source>
</evidence>
<dbReference type="EMBL" id="CP011310">
    <property type="protein sequence ID" value="AKQ43351.2"/>
    <property type="molecule type" value="Genomic_DNA"/>
</dbReference>
<evidence type="ECO:0000256" key="4">
    <source>
        <dbReference type="ARBA" id="ARBA00022982"/>
    </source>
</evidence>
<keyword evidence="3 7" id="KW-0813">Transport</keyword>
<dbReference type="NCBIfam" id="TIGR02181">
    <property type="entry name" value="GRX_bact"/>
    <property type="match status" value="1"/>
</dbReference>
<evidence type="ECO:0000313" key="10">
    <source>
        <dbReference type="Proteomes" id="UP000059113"/>
    </source>
</evidence>
<dbReference type="RefSeq" id="WP_082863788.1">
    <property type="nucleotide sequence ID" value="NZ_CP011310.1"/>
</dbReference>
<dbReference type="InterPro" id="IPR014025">
    <property type="entry name" value="Glutaredoxin_subgr"/>
</dbReference>
<organism evidence="9 10">
    <name type="scientific">Aurantiacibacter atlanticus</name>
    <dbReference type="NCBI Taxonomy" id="1648404"/>
    <lineage>
        <taxon>Bacteria</taxon>
        <taxon>Pseudomonadati</taxon>
        <taxon>Pseudomonadota</taxon>
        <taxon>Alphaproteobacteria</taxon>
        <taxon>Sphingomonadales</taxon>
        <taxon>Erythrobacteraceae</taxon>
        <taxon>Aurantiacibacter</taxon>
    </lineage>
</organism>
<name>A0A0H4VKE3_9SPHN</name>
<keyword evidence="6 7" id="KW-0676">Redox-active center</keyword>
<dbReference type="GO" id="GO:0045454">
    <property type="term" value="P:cell redox homeostasis"/>
    <property type="evidence" value="ECO:0007669"/>
    <property type="project" value="InterPro"/>
</dbReference>
<dbReference type="Pfam" id="PF00462">
    <property type="entry name" value="Glutaredoxin"/>
    <property type="match status" value="1"/>
</dbReference>
<accession>A0A0H4VKE3</accession>
<dbReference type="OrthoDB" id="9814618at2"/>
<comment type="similarity">
    <text evidence="2 7">Belongs to the glutaredoxin family.</text>
</comment>